<dbReference type="InterPro" id="IPR003779">
    <property type="entry name" value="CMD-like"/>
</dbReference>
<dbReference type="InterPro" id="IPR052512">
    <property type="entry name" value="4CMD/NDH-1_regulator"/>
</dbReference>
<dbReference type="GO" id="GO:0051920">
    <property type="term" value="F:peroxiredoxin activity"/>
    <property type="evidence" value="ECO:0007669"/>
    <property type="project" value="InterPro"/>
</dbReference>
<dbReference type="PANTHER" id="PTHR33570">
    <property type="entry name" value="4-CARBOXYMUCONOLACTONE DECARBOXYLASE FAMILY PROTEIN"/>
    <property type="match status" value="1"/>
</dbReference>
<dbReference type="SUPFAM" id="SSF69118">
    <property type="entry name" value="AhpD-like"/>
    <property type="match status" value="1"/>
</dbReference>
<feature type="region of interest" description="Disordered" evidence="1">
    <location>
        <begin position="130"/>
        <end position="150"/>
    </location>
</feature>
<dbReference type="Proteomes" id="UP000502508">
    <property type="component" value="Chromosome"/>
</dbReference>
<feature type="domain" description="Carboxymuconolactone decarboxylase-like" evidence="2">
    <location>
        <begin position="36"/>
        <end position="112"/>
    </location>
</feature>
<reference evidence="3 4" key="1">
    <citation type="submission" date="2020-03" db="EMBL/GenBank/DDBJ databases">
        <title>Whole genome shotgun sequence of Phytohabitans flavus NBRC 107702.</title>
        <authorList>
            <person name="Komaki H."/>
            <person name="Tamura T."/>
        </authorList>
    </citation>
    <scope>NUCLEOTIDE SEQUENCE [LARGE SCALE GENOMIC DNA]</scope>
    <source>
        <strain evidence="3 4">NBRC 107702</strain>
    </source>
</reference>
<dbReference type="Gene3D" id="1.20.1290.10">
    <property type="entry name" value="AhpD-like"/>
    <property type="match status" value="1"/>
</dbReference>
<protein>
    <submittedName>
        <fullName evidence="3">4-carboxymuconolactone decarboxylase</fullName>
    </submittedName>
</protein>
<organism evidence="3 4">
    <name type="scientific">Phytohabitans flavus</name>
    <dbReference type="NCBI Taxonomy" id="1076124"/>
    <lineage>
        <taxon>Bacteria</taxon>
        <taxon>Bacillati</taxon>
        <taxon>Actinomycetota</taxon>
        <taxon>Actinomycetes</taxon>
        <taxon>Micromonosporales</taxon>
        <taxon>Micromonosporaceae</taxon>
    </lineage>
</organism>
<dbReference type="AlphaFoldDB" id="A0A6F8XS33"/>
<dbReference type="InterPro" id="IPR029032">
    <property type="entry name" value="AhpD-like"/>
</dbReference>
<dbReference type="RefSeq" id="WP_173036608.1">
    <property type="nucleotide sequence ID" value="NZ_AP022870.1"/>
</dbReference>
<dbReference type="Pfam" id="PF02627">
    <property type="entry name" value="CMD"/>
    <property type="match status" value="1"/>
</dbReference>
<keyword evidence="4" id="KW-1185">Reference proteome</keyword>
<accession>A0A6F8XS33</accession>
<proteinExistence type="predicted"/>
<name>A0A6F8XS33_9ACTN</name>
<sequence length="150" mass="16349">MLEDDTFDSGIELRRRMFGEAGADAQIYSTTELNDKLQEIVTRWCFGDLWSREELPLKNRSMITVAMLMALGRSHELNIHIRGALANGVSEVELREIALHAILYCGIPAGADGIRTLDAILAEVAPDSALRKDAPRTGRKAPAGAARGSS</sequence>
<reference evidence="3 4" key="2">
    <citation type="submission" date="2020-03" db="EMBL/GenBank/DDBJ databases">
        <authorList>
            <person name="Ichikawa N."/>
            <person name="Kimura A."/>
            <person name="Kitahashi Y."/>
            <person name="Uohara A."/>
        </authorList>
    </citation>
    <scope>NUCLEOTIDE SEQUENCE [LARGE SCALE GENOMIC DNA]</scope>
    <source>
        <strain evidence="3 4">NBRC 107702</strain>
    </source>
</reference>
<evidence type="ECO:0000313" key="3">
    <source>
        <dbReference type="EMBL" id="BCB76599.1"/>
    </source>
</evidence>
<evidence type="ECO:0000259" key="2">
    <source>
        <dbReference type="Pfam" id="PF02627"/>
    </source>
</evidence>
<evidence type="ECO:0000256" key="1">
    <source>
        <dbReference type="SAM" id="MobiDB-lite"/>
    </source>
</evidence>
<gene>
    <name evidence="3" type="ORF">Pflav_030090</name>
</gene>
<evidence type="ECO:0000313" key="4">
    <source>
        <dbReference type="Proteomes" id="UP000502508"/>
    </source>
</evidence>
<dbReference type="KEGG" id="pfla:Pflav_030090"/>
<dbReference type="PANTHER" id="PTHR33570:SF2">
    <property type="entry name" value="CARBOXYMUCONOLACTONE DECARBOXYLASE-LIKE DOMAIN-CONTAINING PROTEIN"/>
    <property type="match status" value="1"/>
</dbReference>
<dbReference type="EMBL" id="AP022870">
    <property type="protein sequence ID" value="BCB76599.1"/>
    <property type="molecule type" value="Genomic_DNA"/>
</dbReference>